<dbReference type="STRING" id="243090.RB10149"/>
<dbReference type="InterPro" id="IPR001343">
    <property type="entry name" value="Hemolysn_Ca-bd"/>
</dbReference>
<dbReference type="SUPFAM" id="SSF49299">
    <property type="entry name" value="PKD domain"/>
    <property type="match status" value="2"/>
</dbReference>
<dbReference type="Gene3D" id="2.60.40.10">
    <property type="entry name" value="Immunoglobulins"/>
    <property type="match status" value="3"/>
</dbReference>
<dbReference type="InterPro" id="IPR015919">
    <property type="entry name" value="Cadherin-like_sf"/>
</dbReference>
<dbReference type="GO" id="GO:0007156">
    <property type="term" value="P:homophilic cell adhesion via plasma membrane adhesion molecules"/>
    <property type="evidence" value="ECO:0007669"/>
    <property type="project" value="InterPro"/>
</dbReference>
<evidence type="ECO:0000256" key="1">
    <source>
        <dbReference type="SAM" id="MobiDB-lite"/>
    </source>
</evidence>
<dbReference type="CDD" id="cd11304">
    <property type="entry name" value="Cadherin_repeat"/>
    <property type="match status" value="1"/>
</dbReference>
<dbReference type="Pfam" id="PF18911">
    <property type="entry name" value="PKD_4"/>
    <property type="match status" value="2"/>
</dbReference>
<evidence type="ECO:0000259" key="3">
    <source>
        <dbReference type="PROSITE" id="PS50268"/>
    </source>
</evidence>
<dbReference type="InParanoid" id="Q7UFE9"/>
<organism evidence="4 5">
    <name type="scientific">Rhodopirellula baltica (strain DSM 10527 / NCIMB 13988 / SH1)</name>
    <dbReference type="NCBI Taxonomy" id="243090"/>
    <lineage>
        <taxon>Bacteria</taxon>
        <taxon>Pseudomonadati</taxon>
        <taxon>Planctomycetota</taxon>
        <taxon>Planctomycetia</taxon>
        <taxon>Pirellulales</taxon>
        <taxon>Pirellulaceae</taxon>
        <taxon>Rhodopirellula</taxon>
    </lineage>
</organism>
<dbReference type="Gene3D" id="2.60.40.60">
    <property type="entry name" value="Cadherins"/>
    <property type="match status" value="1"/>
</dbReference>
<dbReference type="SMART" id="SM00112">
    <property type="entry name" value="CA"/>
    <property type="match status" value="1"/>
</dbReference>
<dbReference type="EnsemblBacteria" id="CAD78733">
    <property type="protein sequence ID" value="CAD78733"/>
    <property type="gene ID" value="RB10149"/>
</dbReference>
<evidence type="ECO:0000313" key="5">
    <source>
        <dbReference type="Proteomes" id="UP000001025"/>
    </source>
</evidence>
<dbReference type="Pfam" id="PF01345">
    <property type="entry name" value="DUF11"/>
    <property type="match status" value="1"/>
</dbReference>
<feature type="region of interest" description="Disordered" evidence="1">
    <location>
        <begin position="2370"/>
        <end position="2391"/>
    </location>
</feature>
<dbReference type="KEGG" id="rba:RB10149"/>
<protein>
    <submittedName>
        <fullName evidence="4">Similar to cadherin-related tumor suppressor [precursor]</fullName>
    </submittedName>
</protein>
<dbReference type="InterPro" id="IPR002126">
    <property type="entry name" value="Cadherin-like_dom"/>
</dbReference>
<dbReference type="SUPFAM" id="SSF49313">
    <property type="entry name" value="Cadherin-like"/>
    <property type="match status" value="1"/>
</dbReference>
<dbReference type="OrthoDB" id="292122at2"/>
<dbReference type="eggNOG" id="COG1572">
    <property type="taxonomic scope" value="Bacteria"/>
</dbReference>
<dbReference type="PATRIC" id="fig|243090.15.peg.4901"/>
<gene>
    <name evidence="4" type="primary">1959133</name>
    <name evidence="4" type="ordered locus">RB10149</name>
</gene>
<feature type="region of interest" description="Disordered" evidence="1">
    <location>
        <begin position="1"/>
        <end position="24"/>
    </location>
</feature>
<dbReference type="HOGENOM" id="CLU_225549_0_0_0"/>
<dbReference type="EMBL" id="BX294151">
    <property type="protein sequence ID" value="CAD78733.1"/>
    <property type="molecule type" value="Genomic_DNA"/>
</dbReference>
<feature type="domain" description="Cadherin" evidence="3">
    <location>
        <begin position="50"/>
        <end position="152"/>
    </location>
</feature>
<sequence>MTYSSSRRFNPFLGPRKPSRSAPRRRKLLAEQLEKRHLLAGDIFLSSGFVYEKLPLDSPVGELAAVNPDGTAPYTFELVAGEGGEDNANFRVDSEQLVTAATLDDEVQSVYSVRVRATDSLGEVTEKAFQIDVLDTDGEYHDVIGTSANEIFTAQYVGSGTNEWLVRRGGSTVFNGELDTPTTKLRILATSGTDTLSIIGSSGDDTFIVDGQTTEVNGFAVIGHSVETRQILAGNGNDTLIGPDTNNLWTIDDRNDGTLNTTTSFYDVESLVGGSADDTFQFTGGSSDYINGTLDTGEGWDTLDYSQFFASHSVYVSWAQNRATGVGTSSYTGIAGAATNFEAVVGSGANGYQRLEGPDSVNQWTITGENTGNINNGQYSFTNIARLEGGPQADVFRVESDASITGSVSGSINDDRIELEDRGVPLDVNVSNRNVAGVLGSFYAGELLIEGEQDNRLIGGTSTVTLNLQSDGTVIANNVHYSAGFDQFVGGSGTASLHAPDLSTDWYITEDDTGHVLFDGQRFDFTAVERLYGSDTADSFTVDVGGNWSGQLYGRDGDDNFTMLGQSTGAVRGEGGSDTLIGPNVNSVWTIDDRNDGTLNTTTSFYDVESLVGGSADDTFQFTGGSSDYIQGTLDTGEGWDTLDYSEFYVSHSVYVSWAQNRATGVGTSSYTGIVGAATNFEAVVGSGANGYQRLEGPDSVNQWTITGENTGNINSGQYSFTNIARLEGGPQADVFRVESDASITGSVSGSINDDRIELADRGVPLDVNVSNRNVAGVLGSFYAGELLIEGEHDNRLVGGTSTVTLNLNTDGTVTGNNVHYSAGFDQFVGGSGTASLHAPDLSTDWHITGDDTGYVLVDGQRFDFTAVERLYGSDTADSFTVDVGGNWSGQLYGRDGDDTFTVLGQSTGAVRGEGGSDTLIGPNVNSVWTIDDRNDGTLNTTTSFYDVESLVGGSADDTFQFGDISSSNYIYGTLDTGEGWDTLDYSQYQANTSVLVSWSANQANGVGTSSGRAGATTNFEAVIGSGSTYQRIEGPDSVNQWTITGENTGNINNGQYSFANIARLEGGPQADVFRVESDASITGSVSGSINDDRIELEDRGVPLDVNVSNRNVAGVLGSFYAGELLIEGEQDNRLVGGTSTATLDLQSDGTVIANNVHYSAGFDEFVGGSGTESLYAPELATDWHITGDDTGYVLVDGQRFDFTAVERLYGSDTADSFTVDVGGNWSGQLYGRDGDDTFTVLGQSTGAVRGEGGSDTLIGPNVHSVWTIDDRNDGTLNTTTSFYDVESLVGGSADDTFQFGDISSSNYIYGTLDTGEGWDTLDYSQYQANTSVLVSWSANQANGIGTSSGRAGATTNFEAVIGSGSTYQRVEGPDSVNQWTITGENTGTINDGQYSFANVGRLDGGPQEDVFTIESDGSHDGFFIGNGGTDRLELAARSEPLEVSVNSRSVPGVLDSYSLENVVALAPADNQLLGSEANTNWQVTADGDIRVNSVTYTGFDSILGGSGDDTLLVDYTGGNLEAALQIAFDGGSGGNDGLGFTGGSFQTVSYDPAQGTLQLNDVTFELATGNLFNLTNSSIANLLVDIDQTNLVANEITTTFTAADTTDTLISFSESLGGLLVRNVSGRLTVLGDIIDSDTVTLAGIGSSLAANVAIDGGGGTDQVAFDETFVLKNNDDLDVLAEQITINAGVSVQTQGTGRVTLKVDDLNVDLTSTIQSADSVVLAPLSADRDIGVGTENTGELSLPIGLLNRITSPSLVIGNEEINGDITLSGDVTLATNTDLQFITSGDIFLAGTIDTAGGKLWLNPGAAPHAVHVGLTSNEVIASELSFAPNRDIRFTIDGTTPNTEYSQLSLLGSLDLTGVNLVIDGEYSVGLAESFVLIENDGMEAVLGTFKGLPESSFIDNFLGSSLSAQITYLGSDAATGNDVVLTVTTPPNVPPVADAGGPYEVNEGGAVQLNALNSRDPDASDETLVFHWDLDGDGVFGETGVGAERGDELGSNPDFDANHLNGPTSVTVGMRAIDLSGDSDTAYATVNVRNVAPTISLDPSIAVGRGETWTIDGSFVDPGPDIWTGTINYADGSGDQLLVLNGNEFELSHAYGAAGVYTAIVTIDDGEGGVTSKNLIVEVDLPPLADLTLISSDVLFDPINPGVGESFDFVVDVTNAGTLAASEVPVSIQVYDALTESFLEIGRGLLPSIDADPEEDAKSEAQIRVTWDGNNGQPALPTKEAYLLVRVVLDPDSTIEELDESNNEAIQVLQVGSPDFGSAELVADIPDRTFYRDQYVAVGGQAYYDFSTIPGTNDFPIQNASVTARLFDSSGNVLAASGARTAPNGNFLHTMRSPKEDGDYTLRFEISDGTFSRVFESTLTVDGESPDPPPQRPRGPAGPGYVFSSSVEVTDPVLPENPQIGEEATILGSFNFELDQLLLKVPVTFNDLFPVAGQVRTFEIGSGSISFPEGGLAGPALLSMGWTPTAEGYHIIQVIAKPEFEFKAHTHTTRLVLVGDLDTTSLNVEYDTTIVPDSELVSLMSASRGFATAFAAPSMRAVAVSETPEPGDTLSFTLRYENTGTTTITGGVLMDDFDESLMGMPTNISDGGTADGNVIRWELGDIAPGAFGTVTYEVTINSSAEFPPGSAYLFNTAVLNADQAVAASTSELTVNNNAPVISSINVEPIIDANGDVTLTGTFSDASTVDTHTINVSWGDNQTDTLIFTAGQREFRIGHSYALNSSPPKDGIYAINVSVSDDSSQTSNSGVTTQLPAVALADSFEVDQATTLSVEIADSVLSNDIGATSDPLQAVLATAPEYAESFTLRPDGTFTYTPLEDFRGIDEFSYYAENSAGKSQTAIVQILVRNLAPTIESIELAGRDDQSVAGEVVRISGTFLDAGTSLIHFGTVDWGDGSGPRPLEISIDSNSKTFEATHIYATPGSYPVEITIDDGDLHTTTSLTAEIQSAEPTTGVRLVNGVLHIIGTDQNDLVNVSRLGSRVYVYANFLPSTHRLQLGSTWFPLADVQSIEAKMRDGNDIFRASAWVTVPATIDGGSGNDVLTAGGGSSLLLGGEGNDFLLGGQARNVLIGGGGRDHLLGGRDEDLLIGGDFHAIDENPSGHSLQDQVMSVWNGDDPYNTRIEAIDGLIDDTDDGERDMLFGLSGRDLYFNGLGDRAIGVRRAGSQAETIL</sequence>
<evidence type="ECO:0000313" key="4">
    <source>
        <dbReference type="EMBL" id="CAD78733.1"/>
    </source>
</evidence>
<dbReference type="Pfam" id="PF17963">
    <property type="entry name" value="Big_9"/>
    <property type="match status" value="1"/>
</dbReference>
<dbReference type="Gene3D" id="2.150.10.10">
    <property type="entry name" value="Serralysin-like metalloprotease, C-terminal"/>
    <property type="match status" value="1"/>
</dbReference>
<dbReference type="GO" id="GO:0005509">
    <property type="term" value="F:calcium ion binding"/>
    <property type="evidence" value="ECO:0007669"/>
    <property type="project" value="InterPro"/>
</dbReference>
<dbReference type="Proteomes" id="UP000001025">
    <property type="component" value="Chromosome"/>
</dbReference>
<dbReference type="SUPFAM" id="SSF51120">
    <property type="entry name" value="beta-Roll"/>
    <property type="match status" value="5"/>
</dbReference>
<evidence type="ECO:0000259" key="2">
    <source>
        <dbReference type="PROSITE" id="PS50093"/>
    </source>
</evidence>
<dbReference type="Pfam" id="PF00353">
    <property type="entry name" value="HemolysinCabind"/>
    <property type="match status" value="2"/>
</dbReference>
<proteinExistence type="predicted"/>
<dbReference type="InterPro" id="IPR011049">
    <property type="entry name" value="Serralysin-like_metalloprot_C"/>
</dbReference>
<name>Q7UFE9_RHOBA</name>
<dbReference type="Pfam" id="PF07705">
    <property type="entry name" value="CARDB"/>
    <property type="match status" value="1"/>
</dbReference>
<dbReference type="InterPro" id="IPR035986">
    <property type="entry name" value="PKD_dom_sf"/>
</dbReference>
<dbReference type="Gene3D" id="2.160.20.160">
    <property type="match status" value="2"/>
</dbReference>
<dbReference type="GO" id="GO:0016020">
    <property type="term" value="C:membrane"/>
    <property type="evidence" value="ECO:0007669"/>
    <property type="project" value="InterPro"/>
</dbReference>
<accession>Q7UFE9</accession>
<dbReference type="InterPro" id="IPR001434">
    <property type="entry name" value="OmcB-like_DUF11"/>
</dbReference>
<dbReference type="InterPro" id="IPR013783">
    <property type="entry name" value="Ig-like_fold"/>
</dbReference>
<dbReference type="InterPro" id="IPR000601">
    <property type="entry name" value="PKD_dom"/>
</dbReference>
<dbReference type="RefSeq" id="WP_011122644.1">
    <property type="nucleotide sequence ID" value="NC_005027.1"/>
</dbReference>
<feature type="domain" description="PKD" evidence="2">
    <location>
        <begin position="2079"/>
        <end position="2135"/>
    </location>
</feature>
<feature type="domain" description="PKD" evidence="2">
    <location>
        <begin position="2899"/>
        <end position="2960"/>
    </location>
</feature>
<keyword evidence="5" id="KW-1185">Reference proteome</keyword>
<dbReference type="PROSITE" id="PS50268">
    <property type="entry name" value="CADHERIN_2"/>
    <property type="match status" value="1"/>
</dbReference>
<dbReference type="InterPro" id="IPR011635">
    <property type="entry name" value="CARDB"/>
</dbReference>
<reference evidence="4 5" key="1">
    <citation type="journal article" date="2003" name="Proc. Natl. Acad. Sci. U.S.A.">
        <title>Complete genome sequence of the marine planctomycete Pirellula sp. strain 1.</title>
        <authorList>
            <person name="Gloeckner F.O."/>
            <person name="Kube M."/>
            <person name="Bauer M."/>
            <person name="Teeling H."/>
            <person name="Lombardot T."/>
            <person name="Ludwig W."/>
            <person name="Gade D."/>
            <person name="Beck A."/>
            <person name="Borzym K."/>
            <person name="Heitmann K."/>
            <person name="Rabus R."/>
            <person name="Schlesner H."/>
            <person name="Amann R."/>
            <person name="Reinhardt R."/>
        </authorList>
    </citation>
    <scope>NUCLEOTIDE SEQUENCE [LARGE SCALE GENOMIC DNA]</scope>
    <source>
        <strain evidence="5">DSM 10527 / NCIMB 13988 / SH1</strain>
    </source>
</reference>
<dbReference type="PROSITE" id="PS50093">
    <property type="entry name" value="PKD"/>
    <property type="match status" value="2"/>
</dbReference>